<dbReference type="HOGENOM" id="CLU_1570735_0_0_1"/>
<evidence type="ECO:0000313" key="2">
    <source>
        <dbReference type="EMBL" id="EXL88077.1"/>
    </source>
</evidence>
<reference evidence="2" key="1">
    <citation type="submission" date="2011-11" db="EMBL/GenBank/DDBJ databases">
        <title>The Genome Sequence of Fusarium oxysporum PHW808.</title>
        <authorList>
            <consortium name="The Broad Institute Genome Sequencing Platform"/>
            <person name="Ma L.-J."/>
            <person name="Gale L.R."/>
            <person name="Schwartz D.C."/>
            <person name="Zhou S."/>
            <person name="Corby-Kistler H."/>
            <person name="Young S.K."/>
            <person name="Zeng Q."/>
            <person name="Gargeya S."/>
            <person name="Fitzgerald M."/>
            <person name="Haas B."/>
            <person name="Abouelleil A."/>
            <person name="Alvarado L."/>
            <person name="Arachchi H.M."/>
            <person name="Berlin A."/>
            <person name="Brown A."/>
            <person name="Chapman S.B."/>
            <person name="Chen Z."/>
            <person name="Dunbar C."/>
            <person name="Freedman E."/>
            <person name="Gearin G."/>
            <person name="Goldberg J."/>
            <person name="Griggs A."/>
            <person name="Gujja S."/>
            <person name="Heiman D."/>
            <person name="Howarth C."/>
            <person name="Larson L."/>
            <person name="Lui A."/>
            <person name="MacDonald P.J.P."/>
            <person name="Montmayeur A."/>
            <person name="Murphy C."/>
            <person name="Neiman D."/>
            <person name="Pearson M."/>
            <person name="Priest M."/>
            <person name="Roberts A."/>
            <person name="Saif S."/>
            <person name="Shea T."/>
            <person name="Shenoy N."/>
            <person name="Sisk P."/>
            <person name="Stolte C."/>
            <person name="Sykes S."/>
            <person name="Wortman J."/>
            <person name="Nusbaum C."/>
            <person name="Birren B."/>
        </authorList>
    </citation>
    <scope>NUCLEOTIDE SEQUENCE [LARGE SCALE GENOMIC DNA]</scope>
    <source>
        <strain evidence="2">54008</strain>
    </source>
</reference>
<name>X0IGT5_FUSOX</name>
<reference evidence="2" key="2">
    <citation type="submission" date="2012-05" db="EMBL/GenBank/DDBJ databases">
        <title>The Genome Annotation of Fusarium oxysporum PHW808.</title>
        <authorList>
            <consortium name="The Broad Institute Genomics Platform"/>
            <person name="Ma L.-J."/>
            <person name="Corby-Kistler H."/>
            <person name="Broz K."/>
            <person name="Gale L.R."/>
            <person name="Jonkers W."/>
            <person name="O'Donnell K."/>
            <person name="Ploetz R."/>
            <person name="Steinberg C."/>
            <person name="Schwartz D.C."/>
            <person name="VanEtten H."/>
            <person name="Zhou S."/>
            <person name="Young S.K."/>
            <person name="Zeng Q."/>
            <person name="Gargeya S."/>
            <person name="Fitzgerald M."/>
            <person name="Abouelleil A."/>
            <person name="Alvarado L."/>
            <person name="Chapman S.B."/>
            <person name="Gainer-Dewar J."/>
            <person name="Goldberg J."/>
            <person name="Griggs A."/>
            <person name="Gujja S."/>
            <person name="Hansen M."/>
            <person name="Howarth C."/>
            <person name="Imamovic A."/>
            <person name="Ireland A."/>
            <person name="Larimer J."/>
            <person name="McCowan C."/>
            <person name="Murphy C."/>
            <person name="Pearson M."/>
            <person name="Poon T.W."/>
            <person name="Priest M."/>
            <person name="Roberts A."/>
            <person name="Saif S."/>
            <person name="Shea T."/>
            <person name="Sykes S."/>
            <person name="Wortman J."/>
            <person name="Nusbaum C."/>
            <person name="Birren B."/>
        </authorList>
    </citation>
    <scope>NUCLEOTIDE SEQUENCE</scope>
    <source>
        <strain evidence="2">54008</strain>
    </source>
</reference>
<sequence>MGPDAPFDRLIRRFSLDQPQLSGSFPGGSASTGQAHSALPSPMRWGRSLAHFPFSLHRLGLFKGRSRRLLDLNAAQSGGMRQQLAGQDSGIRRVTDRAQSQSSEVHESKSHYVQRQLQVFHDESIIQAVCFSLAVCMTSVHVFYRPSLLTYSSRGSPSIRPKNLSALTYM</sequence>
<accession>X0IGT5</accession>
<dbReference type="EMBL" id="JH658802">
    <property type="protein sequence ID" value="EXL88077.1"/>
    <property type="molecule type" value="Genomic_DNA"/>
</dbReference>
<organism evidence="2">
    <name type="scientific">Fusarium oxysporum f. sp. conglutinans race 2 54008</name>
    <dbReference type="NCBI Taxonomy" id="1089457"/>
    <lineage>
        <taxon>Eukaryota</taxon>
        <taxon>Fungi</taxon>
        <taxon>Dikarya</taxon>
        <taxon>Ascomycota</taxon>
        <taxon>Pezizomycotina</taxon>
        <taxon>Sordariomycetes</taxon>
        <taxon>Hypocreomycetidae</taxon>
        <taxon>Hypocreales</taxon>
        <taxon>Nectriaceae</taxon>
        <taxon>Fusarium</taxon>
        <taxon>Fusarium oxysporum species complex</taxon>
    </lineage>
</organism>
<dbReference type="AlphaFoldDB" id="X0IGT5"/>
<gene>
    <name evidence="2" type="ORF">FOPG_01062</name>
</gene>
<feature type="region of interest" description="Disordered" evidence="1">
    <location>
        <begin position="81"/>
        <end position="107"/>
    </location>
</feature>
<dbReference type="Proteomes" id="UP000030676">
    <property type="component" value="Unassembled WGS sequence"/>
</dbReference>
<proteinExistence type="predicted"/>
<protein>
    <submittedName>
        <fullName evidence="2">Uncharacterized protein</fullName>
    </submittedName>
</protein>
<evidence type="ECO:0000256" key="1">
    <source>
        <dbReference type="SAM" id="MobiDB-lite"/>
    </source>
</evidence>